<feature type="transmembrane region" description="Helical" evidence="6">
    <location>
        <begin position="91"/>
        <end position="115"/>
    </location>
</feature>
<feature type="compositionally biased region" description="Acidic residues" evidence="5">
    <location>
        <begin position="172"/>
        <end position="193"/>
    </location>
</feature>
<dbReference type="InterPro" id="IPR028974">
    <property type="entry name" value="TSP_type-3_rpt"/>
</dbReference>
<keyword evidence="6" id="KW-1133">Transmembrane helix</keyword>
<dbReference type="AlphaFoldDB" id="A0A1F5TMK4"/>
<comment type="caution">
    <text evidence="7">The sequence shown here is derived from an EMBL/GenBank/DDBJ whole genome shotgun (WGS) entry which is preliminary data.</text>
</comment>
<feature type="compositionally biased region" description="Polar residues" evidence="5">
    <location>
        <begin position="1"/>
        <end position="23"/>
    </location>
</feature>
<keyword evidence="3" id="KW-0732">Signal</keyword>
<name>A0A1F5TMK4_9BACT</name>
<comment type="subcellular location">
    <subcellularLocation>
        <location evidence="1">Secreted</location>
    </subcellularLocation>
</comment>
<feature type="compositionally biased region" description="Basic and acidic residues" evidence="5">
    <location>
        <begin position="213"/>
        <end position="223"/>
    </location>
</feature>
<gene>
    <name evidence="7" type="ORF">A2477_02025</name>
</gene>
<protein>
    <submittedName>
        <fullName evidence="7">Uncharacterized protein</fullName>
    </submittedName>
</protein>
<evidence type="ECO:0000256" key="6">
    <source>
        <dbReference type="SAM" id="Phobius"/>
    </source>
</evidence>
<dbReference type="Pfam" id="PF18884">
    <property type="entry name" value="TSP3_bac"/>
    <property type="match status" value="3"/>
</dbReference>
<evidence type="ECO:0000256" key="1">
    <source>
        <dbReference type="ARBA" id="ARBA00004613"/>
    </source>
</evidence>
<evidence type="ECO:0000256" key="4">
    <source>
        <dbReference type="ARBA" id="ARBA00022837"/>
    </source>
</evidence>
<proteinExistence type="predicted"/>
<dbReference type="PANTHER" id="PTHR37467:SF1">
    <property type="entry name" value="EXPORTED CALCIUM-BINDING GLYCOPROTEIN"/>
    <property type="match status" value="1"/>
</dbReference>
<evidence type="ECO:0000313" key="8">
    <source>
        <dbReference type="Proteomes" id="UP000177939"/>
    </source>
</evidence>
<dbReference type="InterPro" id="IPR053180">
    <property type="entry name" value="Ca-binding_acidic-repeat"/>
</dbReference>
<feature type="compositionally biased region" description="Polar residues" evidence="5">
    <location>
        <begin position="59"/>
        <end position="68"/>
    </location>
</feature>
<evidence type="ECO:0000313" key="7">
    <source>
        <dbReference type="EMBL" id="OGF40057.1"/>
    </source>
</evidence>
<evidence type="ECO:0000256" key="2">
    <source>
        <dbReference type="ARBA" id="ARBA00022525"/>
    </source>
</evidence>
<feature type="region of interest" description="Disordered" evidence="5">
    <location>
        <begin position="1"/>
        <end position="68"/>
    </location>
</feature>
<feature type="region of interest" description="Disordered" evidence="5">
    <location>
        <begin position="147"/>
        <end position="259"/>
    </location>
</feature>
<dbReference type="EMBL" id="MFGL01000033">
    <property type="protein sequence ID" value="OGF40057.1"/>
    <property type="molecule type" value="Genomic_DNA"/>
</dbReference>
<accession>A0A1F5TMK4</accession>
<dbReference type="GO" id="GO:0005509">
    <property type="term" value="F:calcium ion binding"/>
    <property type="evidence" value="ECO:0007669"/>
    <property type="project" value="InterPro"/>
</dbReference>
<dbReference type="InterPro" id="IPR059100">
    <property type="entry name" value="TSP3_bac"/>
</dbReference>
<keyword evidence="4" id="KW-0106">Calcium</keyword>
<evidence type="ECO:0000256" key="5">
    <source>
        <dbReference type="SAM" id="MobiDB-lite"/>
    </source>
</evidence>
<sequence length="259" mass="27200">MFDNVNPQQNLNARPNPQPSAGQTPPPAPVREPEDIFAGTDRAGTAAAKPPQFQPKNPAGNQTAGQAQAIPQTSAQMPGAQTAKGGQNKKYLIIGVVAIVALVVIFIAMVVLAYFKAQEPVTQTNALPATPSGQNETVTVPEAATDVAVPDETGTQTAEQSTTTPNANDAAAEQDSELILDEITDSDGDGLMDGEEKRLGTDPNNPDTDGDGLTDRQEVRVYRADPLNADTDSDGYNDGEEVNNGYNPKGDGKLYELPS</sequence>
<feature type="compositionally biased region" description="Basic and acidic residues" evidence="5">
    <location>
        <begin position="250"/>
        <end position="259"/>
    </location>
</feature>
<dbReference type="PANTHER" id="PTHR37467">
    <property type="entry name" value="EXPORTED CALCIUM-BINDING GLYCOPROTEIN-RELATED"/>
    <property type="match status" value="1"/>
</dbReference>
<dbReference type="SUPFAM" id="SSF103647">
    <property type="entry name" value="TSP type-3 repeat"/>
    <property type="match status" value="1"/>
</dbReference>
<keyword evidence="6" id="KW-0472">Membrane</keyword>
<keyword evidence="2" id="KW-0964">Secreted</keyword>
<dbReference type="Proteomes" id="UP000177939">
    <property type="component" value="Unassembled WGS sequence"/>
</dbReference>
<feature type="compositionally biased region" description="Low complexity" evidence="5">
    <location>
        <begin position="152"/>
        <end position="164"/>
    </location>
</feature>
<feature type="compositionally biased region" description="Acidic residues" evidence="5">
    <location>
        <begin position="231"/>
        <end position="241"/>
    </location>
</feature>
<organism evidence="7 8">
    <name type="scientific">Candidatus Falkowbacteria bacterium RIFOXYC2_FULL_47_12</name>
    <dbReference type="NCBI Taxonomy" id="1798004"/>
    <lineage>
        <taxon>Bacteria</taxon>
        <taxon>Candidatus Falkowiibacteriota</taxon>
    </lineage>
</organism>
<reference evidence="7 8" key="1">
    <citation type="journal article" date="2016" name="Nat. Commun.">
        <title>Thousands of microbial genomes shed light on interconnected biogeochemical processes in an aquifer system.</title>
        <authorList>
            <person name="Anantharaman K."/>
            <person name="Brown C.T."/>
            <person name="Hug L.A."/>
            <person name="Sharon I."/>
            <person name="Castelle C.J."/>
            <person name="Probst A.J."/>
            <person name="Thomas B.C."/>
            <person name="Singh A."/>
            <person name="Wilkins M.J."/>
            <person name="Karaoz U."/>
            <person name="Brodie E.L."/>
            <person name="Williams K.H."/>
            <person name="Hubbard S.S."/>
            <person name="Banfield J.F."/>
        </authorList>
    </citation>
    <scope>NUCLEOTIDE SEQUENCE [LARGE SCALE GENOMIC DNA]</scope>
</reference>
<evidence type="ECO:0000256" key="3">
    <source>
        <dbReference type="ARBA" id="ARBA00022729"/>
    </source>
</evidence>
<keyword evidence="6" id="KW-0812">Transmembrane</keyword>